<dbReference type="PANTHER" id="PTHR30212">
    <property type="entry name" value="PROTEIN YIIM"/>
    <property type="match status" value="1"/>
</dbReference>
<evidence type="ECO:0000313" key="3">
    <source>
        <dbReference type="Proteomes" id="UP001177120"/>
    </source>
</evidence>
<keyword evidence="3" id="KW-1185">Reference proteome</keyword>
<dbReference type="SUPFAM" id="SSF50800">
    <property type="entry name" value="PK beta-barrel domain-like"/>
    <property type="match status" value="1"/>
</dbReference>
<dbReference type="PROSITE" id="PS51340">
    <property type="entry name" value="MOSC"/>
    <property type="match status" value="1"/>
</dbReference>
<feature type="domain" description="MOSC" evidence="1">
    <location>
        <begin position="32"/>
        <end position="166"/>
    </location>
</feature>
<dbReference type="RefSeq" id="WP_205496281.1">
    <property type="nucleotide sequence ID" value="NZ_JAFHAP010000011.1"/>
</dbReference>
<gene>
    <name evidence="2" type="ORF">JQC72_12810</name>
</gene>
<dbReference type="Pfam" id="PF03473">
    <property type="entry name" value="MOSC"/>
    <property type="match status" value="1"/>
</dbReference>
<dbReference type="EMBL" id="JAFHAP010000011">
    <property type="protein sequence ID" value="MBN2910379.1"/>
    <property type="molecule type" value="Genomic_DNA"/>
</dbReference>
<dbReference type="Proteomes" id="UP001177120">
    <property type="component" value="Unassembled WGS sequence"/>
</dbReference>
<dbReference type="InterPro" id="IPR005163">
    <property type="entry name" value="Tri_helical_YiiM-like"/>
</dbReference>
<comment type="caution">
    <text evidence="2">The sequence shown here is derived from an EMBL/GenBank/DDBJ whole genome shotgun (WGS) entry which is preliminary data.</text>
</comment>
<name>A0ABS2WLV4_9BACL</name>
<dbReference type="InterPro" id="IPR011037">
    <property type="entry name" value="Pyrv_Knase-like_insert_dom_sf"/>
</dbReference>
<protein>
    <submittedName>
        <fullName evidence="2">MOSC domain-containing protein</fullName>
    </submittedName>
</protein>
<dbReference type="Pfam" id="PF03475">
    <property type="entry name" value="YiiM_3-alpha"/>
    <property type="match status" value="1"/>
</dbReference>
<dbReference type="InterPro" id="IPR052353">
    <property type="entry name" value="Benzoxazolinone_Detox_Enz"/>
</dbReference>
<sequence>MSHPVVVSIQVGKPQTIDGGRGEAWRSAIVKRPVNHPVFLGKTNLEGDGQADLSVHGGPDKAVLVYAADHYTKWRRELLSAFLYGALGENFTVTGLDEHNVCIGDVYRIGEAVVQVSQPRMPCWKPARLWGIPDLVRRIKETGRTGWYLRVMEEGRVAPGDGMKLLDRFCPQWTIARCNDMVYSASPDRKERAELADCPYLADSWAQMLKRRLQKEADTGESGRV</sequence>
<proteinExistence type="predicted"/>
<reference evidence="2" key="1">
    <citation type="journal article" date="2024" name="Int. J. Syst. Evol. Microbiol.">
        <title>Polycladomyces zharkentensis sp. nov., a novel thermophilic cellulose- and starch-degrading member of the Bacillota from a geothermal aquifer in Kazakhstan.</title>
        <authorList>
            <person name="Mashzhan A."/>
            <person name="Kistaubayeva A."/>
            <person name="Javier-Lopez R."/>
            <person name="Bissenova U."/>
            <person name="Bissenbay A."/>
            <person name="Birkeland N.K."/>
        </authorList>
    </citation>
    <scope>NUCLEOTIDE SEQUENCE</scope>
    <source>
        <strain evidence="2">ZKZ2T</strain>
    </source>
</reference>
<dbReference type="Gene3D" id="2.40.33.20">
    <property type="entry name" value="PK beta-barrel domain-like"/>
    <property type="match status" value="1"/>
</dbReference>
<accession>A0ABS2WLV4</accession>
<dbReference type="PANTHER" id="PTHR30212:SF2">
    <property type="entry name" value="PROTEIN YIIM"/>
    <property type="match status" value="1"/>
</dbReference>
<evidence type="ECO:0000313" key="2">
    <source>
        <dbReference type="EMBL" id="MBN2910379.1"/>
    </source>
</evidence>
<organism evidence="2 3">
    <name type="scientific">Polycladomyces zharkentensis</name>
    <dbReference type="NCBI Taxonomy" id="2807616"/>
    <lineage>
        <taxon>Bacteria</taxon>
        <taxon>Bacillati</taxon>
        <taxon>Bacillota</taxon>
        <taxon>Bacilli</taxon>
        <taxon>Bacillales</taxon>
        <taxon>Thermoactinomycetaceae</taxon>
        <taxon>Polycladomyces</taxon>
    </lineage>
</organism>
<dbReference type="InterPro" id="IPR005302">
    <property type="entry name" value="MoCF_Sase_C"/>
</dbReference>
<evidence type="ECO:0000259" key="1">
    <source>
        <dbReference type="PROSITE" id="PS51340"/>
    </source>
</evidence>